<dbReference type="Proteomes" id="UP000585579">
    <property type="component" value="Unassembled WGS sequence"/>
</dbReference>
<gene>
    <name evidence="1" type="ORF">GX302_02300</name>
</gene>
<dbReference type="EMBL" id="JAAYQL010000013">
    <property type="protein sequence ID" value="NLK31697.1"/>
    <property type="molecule type" value="Genomic_DNA"/>
</dbReference>
<proteinExistence type="predicted"/>
<reference evidence="1 2" key="1">
    <citation type="journal article" date="2020" name="Biotechnol. Biofuels">
        <title>New insights from the biogas microbiome by comprehensive genome-resolved metagenomics of nearly 1600 species originating from multiple anaerobic digesters.</title>
        <authorList>
            <person name="Campanaro S."/>
            <person name="Treu L."/>
            <person name="Rodriguez-R L.M."/>
            <person name="Kovalovszki A."/>
            <person name="Ziels R.M."/>
            <person name="Maus I."/>
            <person name="Zhu X."/>
            <person name="Kougias P.G."/>
            <person name="Basile A."/>
            <person name="Luo G."/>
            <person name="Schluter A."/>
            <person name="Konstantinidis K.T."/>
            <person name="Angelidaki I."/>
        </authorList>
    </citation>
    <scope>NUCLEOTIDE SEQUENCE [LARGE SCALE GENOMIC DNA]</scope>
    <source>
        <strain evidence="1">AS22ysBPME_46</strain>
    </source>
</reference>
<evidence type="ECO:0000313" key="2">
    <source>
        <dbReference type="Proteomes" id="UP000585579"/>
    </source>
</evidence>
<protein>
    <submittedName>
        <fullName evidence="1">Uncharacterized protein</fullName>
    </submittedName>
</protein>
<accession>A0A7K4ASM0</accession>
<dbReference type="AlphaFoldDB" id="A0A7K4ASM0"/>
<sequence>MFFQLQPSTKLLIAVRTDDVAITLYCDNGIYIDGLLVMDSQYKNIKIGEDYSIKLWIIPMGV</sequence>
<name>A0A7K4ASM0_9EURY</name>
<evidence type="ECO:0000313" key="1">
    <source>
        <dbReference type="EMBL" id="NLK31697.1"/>
    </source>
</evidence>
<organism evidence="1 2">
    <name type="scientific">Methanosarcina flavescens</name>
    <dbReference type="NCBI Taxonomy" id="1715806"/>
    <lineage>
        <taxon>Archaea</taxon>
        <taxon>Methanobacteriati</taxon>
        <taxon>Methanobacteriota</taxon>
        <taxon>Stenosarchaea group</taxon>
        <taxon>Methanomicrobia</taxon>
        <taxon>Methanosarcinales</taxon>
        <taxon>Methanosarcinaceae</taxon>
        <taxon>Methanosarcina</taxon>
    </lineage>
</organism>
<comment type="caution">
    <text evidence="1">The sequence shown here is derived from an EMBL/GenBank/DDBJ whole genome shotgun (WGS) entry which is preliminary data.</text>
</comment>